<dbReference type="Gene3D" id="1.20.1280.140">
    <property type="match status" value="1"/>
</dbReference>
<sequence>MKLAAAVAILAAMTAAHAMVVQRDDPVRQAIEGVTVSVRNLDAVTKAFDGNNIQPVVQAADAVAAACRQGQSEVKGAPDIDVLAASRLLGSVQDLERAAKVLFDDVKARVSAVEKAKACDVARAKMGVLSADGGKLVDVIIGKMTSALAKAVAAPYADEIKRLLARARDLFAVGHCVNNAW</sequence>
<dbReference type="GO" id="GO:0005576">
    <property type="term" value="C:extracellular region"/>
    <property type="evidence" value="ECO:0007669"/>
    <property type="project" value="TreeGrafter"/>
</dbReference>
<feature type="signal peptide" evidence="1">
    <location>
        <begin position="1"/>
        <end position="18"/>
    </location>
</feature>
<keyword evidence="3" id="KW-1185">Reference proteome</keyword>
<evidence type="ECO:0000313" key="3">
    <source>
        <dbReference type="Proteomes" id="UP000030816"/>
    </source>
</evidence>
<dbReference type="Proteomes" id="UP000030816">
    <property type="component" value="Unassembled WGS sequence"/>
</dbReference>
<dbReference type="EMBL" id="AZHE01000048">
    <property type="protein sequence ID" value="KHN93893.1"/>
    <property type="molecule type" value="Genomic_DNA"/>
</dbReference>
<proteinExistence type="predicted"/>
<organism evidence="2 3">
    <name type="scientific">Metarhizium album (strain ARSEF 1941)</name>
    <dbReference type="NCBI Taxonomy" id="1081103"/>
    <lineage>
        <taxon>Eukaryota</taxon>
        <taxon>Fungi</taxon>
        <taxon>Dikarya</taxon>
        <taxon>Ascomycota</taxon>
        <taxon>Pezizomycotina</taxon>
        <taxon>Sordariomycetes</taxon>
        <taxon>Hypocreomycetidae</taxon>
        <taxon>Hypocreales</taxon>
        <taxon>Clavicipitaceae</taxon>
        <taxon>Metarhizium</taxon>
    </lineage>
</organism>
<dbReference type="InterPro" id="IPR021054">
    <property type="entry name" value="Cell_wall_mannoprotein_1"/>
</dbReference>
<dbReference type="STRING" id="1081103.A0A0B2WJ42"/>
<dbReference type="RefSeq" id="XP_040674959.1">
    <property type="nucleotide sequence ID" value="XM_040827051.1"/>
</dbReference>
<dbReference type="GeneID" id="63742708"/>
<dbReference type="PANTHER" id="PTHR38123">
    <property type="entry name" value="CELL WALL SERINE-THREONINE-RICH GALACTOMANNOPROTEIN MP1 (AFU_ORTHOLOGUE AFUA_4G03240)"/>
    <property type="match status" value="1"/>
</dbReference>
<protein>
    <submittedName>
        <fullName evidence="2">Cell wall galactomannoprotein</fullName>
    </submittedName>
</protein>
<dbReference type="HOGENOM" id="CLU_082452_2_1_1"/>
<comment type="caution">
    <text evidence="2">The sequence shown here is derived from an EMBL/GenBank/DDBJ whole genome shotgun (WGS) entry which is preliminary data.</text>
</comment>
<reference evidence="2 3" key="1">
    <citation type="journal article" date="2014" name="Proc. Natl. Acad. Sci. U.S.A.">
        <title>Trajectory and genomic determinants of fungal-pathogen speciation and host adaptation.</title>
        <authorList>
            <person name="Hu X."/>
            <person name="Xiao G."/>
            <person name="Zheng P."/>
            <person name="Shang Y."/>
            <person name="Su Y."/>
            <person name="Zhang X."/>
            <person name="Liu X."/>
            <person name="Zhan S."/>
            <person name="St Leger R.J."/>
            <person name="Wang C."/>
        </authorList>
    </citation>
    <scope>NUCLEOTIDE SEQUENCE [LARGE SCALE GENOMIC DNA]</scope>
    <source>
        <strain evidence="2 3">ARSEF 1941</strain>
    </source>
</reference>
<name>A0A0B2WJ42_METAS</name>
<keyword evidence="1" id="KW-0732">Signal</keyword>
<feature type="chain" id="PRO_5002095997" evidence="1">
    <location>
        <begin position="19"/>
        <end position="181"/>
    </location>
</feature>
<dbReference type="PANTHER" id="PTHR38123:SF6">
    <property type="entry name" value="CELL WALL SERINE-THREONINE-RICH GALACTOMANNOPROTEIN MP1 (AFU_ORTHOLOGUE AFUA_4G03240)"/>
    <property type="match status" value="1"/>
</dbReference>
<accession>A0A0B2WJ42</accession>
<evidence type="ECO:0000256" key="1">
    <source>
        <dbReference type="SAM" id="SignalP"/>
    </source>
</evidence>
<dbReference type="OrthoDB" id="2422134at2759"/>
<gene>
    <name evidence="2" type="ORF">MAM_08253</name>
</gene>
<dbReference type="Pfam" id="PF12296">
    <property type="entry name" value="HsbA"/>
    <property type="match status" value="1"/>
</dbReference>
<evidence type="ECO:0000313" key="2">
    <source>
        <dbReference type="EMBL" id="KHN93893.1"/>
    </source>
</evidence>
<dbReference type="AlphaFoldDB" id="A0A0B2WJ42"/>